<reference evidence="1 2" key="1">
    <citation type="submission" date="2018-08" db="EMBL/GenBank/DDBJ databases">
        <title>Comparative analysis of Prevotella intermedia strains.</title>
        <authorList>
            <person name="Moon J.-H."/>
            <person name="Lee J.-H."/>
        </authorList>
    </citation>
    <scope>NUCLEOTIDE SEQUENCE [LARGE SCALE GENOMIC DNA]</scope>
    <source>
        <strain evidence="1 2">ATCC 15033</strain>
    </source>
</reference>
<gene>
    <name evidence="1" type="ORF">D2S45_00350</name>
</gene>
<keyword evidence="2" id="KW-1185">Reference proteome</keyword>
<dbReference type="RefSeq" id="WP_124138987.1">
    <property type="nucleotide sequence ID" value="NZ_QXEM01000001.1"/>
</dbReference>
<dbReference type="GO" id="GO:0016874">
    <property type="term" value="F:ligase activity"/>
    <property type="evidence" value="ECO:0007669"/>
    <property type="project" value="UniProtKB-KW"/>
</dbReference>
<dbReference type="PANTHER" id="PTHR36847:SF1">
    <property type="entry name" value="AMIDOLIGASE ENZYME"/>
    <property type="match status" value="1"/>
</dbReference>
<sequence>MNEQIQSILNENGTKTSKIQKLLTLGLTRRQVADLVANGNYGFVQNVYKRMMQGFTNTAAQAAATIAPAIDYAFNRNFGVEIEACNCTRERLARELTAAGINVQVEGYNHTDHTDHWKLVTDSSLCGNNPFELVSPILHGEQGLEELEKVCWVLDLCNAKVNDTCGLHVHMDAAEFDLSTWKNLILTYKRLEGVIDNFMPHSRRNNHYCKGLSAITETSIKSARSISDLRTAFLHNRYHKVNLEAYARHRTVEFRQHGGSTNFTKMSAWIHFLAKMITFAKQGQVNAGTTLQNIPFLTESEKLYLKIRTKKLAV</sequence>
<dbReference type="Pfam" id="PF12224">
    <property type="entry name" value="Amidoligase_2"/>
    <property type="match status" value="1"/>
</dbReference>
<protein>
    <submittedName>
        <fullName evidence="1">Amidoligase enzyme</fullName>
    </submittedName>
</protein>
<keyword evidence="1" id="KW-0436">Ligase</keyword>
<dbReference type="AlphaFoldDB" id="A0A424ZAX8"/>
<dbReference type="EMBL" id="QXEN01000001">
    <property type="protein sequence ID" value="RRF88342.1"/>
    <property type="molecule type" value="Genomic_DNA"/>
</dbReference>
<evidence type="ECO:0000313" key="2">
    <source>
        <dbReference type="Proteomes" id="UP000283868"/>
    </source>
</evidence>
<comment type="caution">
    <text evidence="1">The sequence shown here is derived from an EMBL/GenBank/DDBJ whole genome shotgun (WGS) entry which is preliminary data.</text>
</comment>
<dbReference type="InterPro" id="IPR022025">
    <property type="entry name" value="Amidoligase_2"/>
</dbReference>
<name>A0A424ZAX8_PREIN</name>
<dbReference type="PANTHER" id="PTHR36847">
    <property type="entry name" value="AMIDOLIGASE ENZYME"/>
    <property type="match status" value="1"/>
</dbReference>
<organism evidence="1 2">
    <name type="scientific">Prevotella intermedia</name>
    <dbReference type="NCBI Taxonomy" id="28131"/>
    <lineage>
        <taxon>Bacteria</taxon>
        <taxon>Pseudomonadati</taxon>
        <taxon>Bacteroidota</taxon>
        <taxon>Bacteroidia</taxon>
        <taxon>Bacteroidales</taxon>
        <taxon>Prevotellaceae</taxon>
        <taxon>Prevotella</taxon>
    </lineage>
</organism>
<evidence type="ECO:0000313" key="1">
    <source>
        <dbReference type="EMBL" id="RRF88342.1"/>
    </source>
</evidence>
<accession>A0A424ZAX8</accession>
<dbReference type="Proteomes" id="UP000283868">
    <property type="component" value="Unassembled WGS sequence"/>
</dbReference>
<proteinExistence type="predicted"/>